<dbReference type="InterPro" id="IPR035919">
    <property type="entry name" value="EAL_sf"/>
</dbReference>
<feature type="transmembrane region" description="Helical" evidence="1">
    <location>
        <begin position="176"/>
        <end position="198"/>
    </location>
</feature>
<dbReference type="InterPro" id="IPR001633">
    <property type="entry name" value="EAL_dom"/>
</dbReference>
<feature type="transmembrane region" description="Helical" evidence="1">
    <location>
        <begin position="66"/>
        <end position="84"/>
    </location>
</feature>
<dbReference type="CDD" id="cd01949">
    <property type="entry name" value="GGDEF"/>
    <property type="match status" value="1"/>
</dbReference>
<feature type="transmembrane region" description="Helical" evidence="1">
    <location>
        <begin position="35"/>
        <end position="54"/>
    </location>
</feature>
<accession>A0ABR9ZVW1</accession>
<dbReference type="InterPro" id="IPR035965">
    <property type="entry name" value="PAS-like_dom_sf"/>
</dbReference>
<evidence type="ECO:0000313" key="4">
    <source>
        <dbReference type="EMBL" id="MBF4694126.1"/>
    </source>
</evidence>
<dbReference type="RefSeq" id="WP_194702369.1">
    <property type="nucleotide sequence ID" value="NZ_JADKNH010000008.1"/>
</dbReference>
<organism evidence="4 5">
    <name type="scientific">Fusibacter ferrireducens</name>
    <dbReference type="NCBI Taxonomy" id="2785058"/>
    <lineage>
        <taxon>Bacteria</taxon>
        <taxon>Bacillati</taxon>
        <taxon>Bacillota</taxon>
        <taxon>Clostridia</taxon>
        <taxon>Eubacteriales</taxon>
        <taxon>Eubacteriales Family XII. Incertae Sedis</taxon>
        <taxon>Fusibacter</taxon>
    </lineage>
</organism>
<dbReference type="Gene3D" id="3.20.20.450">
    <property type="entry name" value="EAL domain"/>
    <property type="match status" value="1"/>
</dbReference>
<dbReference type="Gene3D" id="3.30.450.20">
    <property type="entry name" value="PAS domain"/>
    <property type="match status" value="1"/>
</dbReference>
<dbReference type="PROSITE" id="PS50887">
    <property type="entry name" value="GGDEF"/>
    <property type="match status" value="1"/>
</dbReference>
<dbReference type="EMBL" id="JADKNH010000008">
    <property type="protein sequence ID" value="MBF4694126.1"/>
    <property type="molecule type" value="Genomic_DNA"/>
</dbReference>
<feature type="transmembrane region" description="Helical" evidence="1">
    <location>
        <begin position="96"/>
        <end position="116"/>
    </location>
</feature>
<feature type="transmembrane region" description="Helical" evidence="1">
    <location>
        <begin position="6"/>
        <end position="26"/>
    </location>
</feature>
<keyword evidence="1" id="KW-0812">Transmembrane</keyword>
<feature type="transmembrane region" description="Helical" evidence="1">
    <location>
        <begin position="122"/>
        <end position="143"/>
    </location>
</feature>
<dbReference type="InterPro" id="IPR043128">
    <property type="entry name" value="Rev_trsase/Diguanyl_cyclase"/>
</dbReference>
<reference evidence="4 5" key="1">
    <citation type="submission" date="2020-11" db="EMBL/GenBank/DDBJ databases">
        <title>Fusibacter basophilias sp. nov.</title>
        <authorList>
            <person name="Qiu D."/>
        </authorList>
    </citation>
    <scope>NUCLEOTIDE SEQUENCE [LARGE SCALE GENOMIC DNA]</scope>
    <source>
        <strain evidence="4 5">Q10-2</strain>
    </source>
</reference>
<dbReference type="SUPFAM" id="SSF55785">
    <property type="entry name" value="PYP-like sensor domain (PAS domain)"/>
    <property type="match status" value="1"/>
</dbReference>
<dbReference type="InterPro" id="IPR029787">
    <property type="entry name" value="Nucleotide_cyclase"/>
</dbReference>
<evidence type="ECO:0000259" key="3">
    <source>
        <dbReference type="PROSITE" id="PS50887"/>
    </source>
</evidence>
<name>A0ABR9ZVW1_9FIRM</name>
<dbReference type="InterPro" id="IPR000160">
    <property type="entry name" value="GGDEF_dom"/>
</dbReference>
<proteinExistence type="predicted"/>
<evidence type="ECO:0000313" key="5">
    <source>
        <dbReference type="Proteomes" id="UP000614200"/>
    </source>
</evidence>
<evidence type="ECO:0000259" key="2">
    <source>
        <dbReference type="PROSITE" id="PS50883"/>
    </source>
</evidence>
<keyword evidence="5" id="KW-1185">Reference proteome</keyword>
<feature type="transmembrane region" description="Helical" evidence="1">
    <location>
        <begin position="150"/>
        <end position="170"/>
    </location>
</feature>
<dbReference type="InterPro" id="IPR052155">
    <property type="entry name" value="Biofilm_reg_signaling"/>
</dbReference>
<gene>
    <name evidence="4" type="ORF">ISU02_13475</name>
</gene>
<evidence type="ECO:0000256" key="1">
    <source>
        <dbReference type="SAM" id="Phobius"/>
    </source>
</evidence>
<feature type="domain" description="EAL" evidence="2">
    <location>
        <begin position="525"/>
        <end position="768"/>
    </location>
</feature>
<dbReference type="Proteomes" id="UP000614200">
    <property type="component" value="Unassembled WGS sequence"/>
</dbReference>
<sequence length="768" mass="88513">MVLEITLVMITFSIITYIAIGIKSAYTGGNPFKDFFVFGYSWQIVATIVCYLMFYPKVSRYIGQPWLVSLVLNGILFSAIFSYVRYVRQNKLEKKYITGVLSIIIILNALMFIPLAFTKISISTLLVLGCLIFFIFFGVLYFFRDYRQKNLAFLQMVVGGIIFLASAVIRQDDVDYYLVGISNAALFLILFGMIFYYIEYTHLKLSDSKSNYKKESEKYKKLSEKYNVTMKAVQEGVWEYDHENDILFITESMAKELAIKDGILENAYETLKNRIHVNDVSKWENRTFDELMAFIKSKTSHKTEKEYRLLFPDSEYRWVRQKISVEKDAIDGQYKIFGVLSIIQEVKEAQNEIYKLAYTDKLTGLKNFTSLRLDLERMVREEYKKNASPVRLILIDIDRFKYINDTRGHQFGDLVLAKVVEKLQNHMDMVYRVGGTEFLIIQKEDALNATNASIFKCFETPFNIKHSDIYLTVSMGILEGNALNNCNSSDEVLMKLDLAKNKAKELGGGCFIAFDDALMEKISEKVNISEALRGAILNDELFMHYQPQLNLISQKIVGYEALLRWQLNGQPVPPDTIIAIAEETGQISALGEHIIEMVFRDFKLWDDHMKVAINLSVLQLEDARFITQVEALREKYQIDPTRVYFEITENIWIKSQQEKISVLHLLREKGYRISLDDFGTGYSSYSYIEALPLDELKLDMSFTKKMMTSDKHKQMTINIIQLGKIFNLSVICEGIETEEALKFLTLNGCDIGQGYLISEPKAISDLVT</sequence>
<dbReference type="Pfam" id="PF00563">
    <property type="entry name" value="EAL"/>
    <property type="match status" value="1"/>
</dbReference>
<dbReference type="SUPFAM" id="SSF141868">
    <property type="entry name" value="EAL domain-like"/>
    <property type="match status" value="1"/>
</dbReference>
<feature type="domain" description="GGDEF" evidence="3">
    <location>
        <begin position="388"/>
        <end position="516"/>
    </location>
</feature>
<dbReference type="SUPFAM" id="SSF55073">
    <property type="entry name" value="Nucleotide cyclase"/>
    <property type="match status" value="1"/>
</dbReference>
<keyword evidence="1" id="KW-1133">Transmembrane helix</keyword>
<dbReference type="SMART" id="SM00052">
    <property type="entry name" value="EAL"/>
    <property type="match status" value="1"/>
</dbReference>
<dbReference type="PROSITE" id="PS50883">
    <property type="entry name" value="EAL"/>
    <property type="match status" value="1"/>
</dbReference>
<dbReference type="Pfam" id="PF00990">
    <property type="entry name" value="GGDEF"/>
    <property type="match status" value="1"/>
</dbReference>
<protein>
    <submittedName>
        <fullName evidence="4">EAL domain-containing protein</fullName>
    </submittedName>
</protein>
<comment type="caution">
    <text evidence="4">The sequence shown here is derived from an EMBL/GenBank/DDBJ whole genome shotgun (WGS) entry which is preliminary data.</text>
</comment>
<dbReference type="Gene3D" id="3.30.70.270">
    <property type="match status" value="1"/>
</dbReference>
<keyword evidence="1" id="KW-0472">Membrane</keyword>
<dbReference type="NCBIfam" id="TIGR00254">
    <property type="entry name" value="GGDEF"/>
    <property type="match status" value="1"/>
</dbReference>
<dbReference type="CDD" id="cd01948">
    <property type="entry name" value="EAL"/>
    <property type="match status" value="1"/>
</dbReference>
<dbReference type="PANTHER" id="PTHR44757:SF2">
    <property type="entry name" value="BIOFILM ARCHITECTURE MAINTENANCE PROTEIN MBAA"/>
    <property type="match status" value="1"/>
</dbReference>
<dbReference type="SMART" id="SM00267">
    <property type="entry name" value="GGDEF"/>
    <property type="match status" value="1"/>
</dbReference>
<dbReference type="PANTHER" id="PTHR44757">
    <property type="entry name" value="DIGUANYLATE CYCLASE DGCP"/>
    <property type="match status" value="1"/>
</dbReference>